<dbReference type="Proteomes" id="UP000774617">
    <property type="component" value="Unassembled WGS sequence"/>
</dbReference>
<keyword evidence="1" id="KW-0812">Transmembrane</keyword>
<reference evidence="2 3" key="1">
    <citation type="journal article" date="2021" name="Nat. Commun.">
        <title>Genetic determinants of endophytism in the Arabidopsis root mycobiome.</title>
        <authorList>
            <person name="Mesny F."/>
            <person name="Miyauchi S."/>
            <person name="Thiergart T."/>
            <person name="Pickel B."/>
            <person name="Atanasova L."/>
            <person name="Karlsson M."/>
            <person name="Huettel B."/>
            <person name="Barry K.W."/>
            <person name="Haridas S."/>
            <person name="Chen C."/>
            <person name="Bauer D."/>
            <person name="Andreopoulos W."/>
            <person name="Pangilinan J."/>
            <person name="LaButti K."/>
            <person name="Riley R."/>
            <person name="Lipzen A."/>
            <person name="Clum A."/>
            <person name="Drula E."/>
            <person name="Henrissat B."/>
            <person name="Kohler A."/>
            <person name="Grigoriev I.V."/>
            <person name="Martin F.M."/>
            <person name="Hacquard S."/>
        </authorList>
    </citation>
    <scope>NUCLEOTIDE SEQUENCE [LARGE SCALE GENOMIC DNA]</scope>
    <source>
        <strain evidence="2 3">MPI-SDFR-AT-0080</strain>
    </source>
</reference>
<keyword evidence="1" id="KW-0472">Membrane</keyword>
<dbReference type="EMBL" id="JAGTJR010000013">
    <property type="protein sequence ID" value="KAH7050266.1"/>
    <property type="molecule type" value="Genomic_DNA"/>
</dbReference>
<proteinExistence type="predicted"/>
<accession>A0ABQ8GBP3</accession>
<gene>
    <name evidence="2" type="ORF">B0J12DRAFT_91238</name>
</gene>
<name>A0ABQ8GBP3_9PEZI</name>
<keyword evidence="3" id="KW-1185">Reference proteome</keyword>
<comment type="caution">
    <text evidence="2">The sequence shown here is derived from an EMBL/GenBank/DDBJ whole genome shotgun (WGS) entry which is preliminary data.</text>
</comment>
<evidence type="ECO:0000313" key="2">
    <source>
        <dbReference type="EMBL" id="KAH7050266.1"/>
    </source>
</evidence>
<protein>
    <submittedName>
        <fullName evidence="2">Uncharacterized protein</fullName>
    </submittedName>
</protein>
<organism evidence="2 3">
    <name type="scientific">Macrophomina phaseolina</name>
    <dbReference type="NCBI Taxonomy" id="35725"/>
    <lineage>
        <taxon>Eukaryota</taxon>
        <taxon>Fungi</taxon>
        <taxon>Dikarya</taxon>
        <taxon>Ascomycota</taxon>
        <taxon>Pezizomycotina</taxon>
        <taxon>Dothideomycetes</taxon>
        <taxon>Dothideomycetes incertae sedis</taxon>
        <taxon>Botryosphaeriales</taxon>
        <taxon>Botryosphaeriaceae</taxon>
        <taxon>Macrophomina</taxon>
    </lineage>
</organism>
<evidence type="ECO:0000313" key="3">
    <source>
        <dbReference type="Proteomes" id="UP000774617"/>
    </source>
</evidence>
<sequence>MEALNPAPICCRQAEELGDPGGGTGRIGPWTHYLPPTVPSRKGLDSLCETLSYNIQKEGTSHSKAHFMVLIASALLSQRARPGRGKAVEPLPIQPWGAAAHCRNQPYMKKWRFLWIGVAGFALSGLVTKEVGGYFELRWLGFAGSWPRGRWTECSFTE</sequence>
<keyword evidence="1" id="KW-1133">Transmembrane helix</keyword>
<evidence type="ECO:0000256" key="1">
    <source>
        <dbReference type="SAM" id="Phobius"/>
    </source>
</evidence>
<feature type="transmembrane region" description="Helical" evidence="1">
    <location>
        <begin position="113"/>
        <end position="135"/>
    </location>
</feature>